<feature type="transmembrane region" description="Helical" evidence="2">
    <location>
        <begin position="156"/>
        <end position="178"/>
    </location>
</feature>
<sequence length="187" mass="20223">MMIESKALFQALTNAIPMTSALTSSLLTAGCKDIPKKTGVIGDLIKELLAVEVKMQDAHIAAKQDPDKGEAVLQLYVTFLERRDALVAQLQKEGIAVPWQLRIKIDEFEQSVISKRKRAAANTSASLYSTPTDESTPTSREEDSEHPLAISETSSFITGVLPFVASVLVLGVAAYLAVSHANLDLLQ</sequence>
<accession>A0A418AMU7</accession>
<dbReference type="Proteomes" id="UP000285060">
    <property type="component" value="Unassembled WGS sequence"/>
</dbReference>
<gene>
    <name evidence="3" type="ORF">DYB32_007877</name>
</gene>
<comment type="caution">
    <text evidence="3">The sequence shown here is derived from an EMBL/GenBank/DDBJ whole genome shotgun (WGS) entry which is preliminary data.</text>
</comment>
<keyword evidence="2" id="KW-0472">Membrane</keyword>
<dbReference type="AlphaFoldDB" id="A0A418AMU7"/>
<keyword evidence="2" id="KW-1133">Transmembrane helix</keyword>
<dbReference type="PROSITE" id="PS51257">
    <property type="entry name" value="PROKAR_LIPOPROTEIN"/>
    <property type="match status" value="1"/>
</dbReference>
<proteinExistence type="predicted"/>
<organism evidence="3 4">
    <name type="scientific">Aphanomyces invadans</name>
    <dbReference type="NCBI Taxonomy" id="157072"/>
    <lineage>
        <taxon>Eukaryota</taxon>
        <taxon>Sar</taxon>
        <taxon>Stramenopiles</taxon>
        <taxon>Oomycota</taxon>
        <taxon>Saprolegniomycetes</taxon>
        <taxon>Saprolegniales</taxon>
        <taxon>Verrucalvaceae</taxon>
        <taxon>Aphanomyces</taxon>
    </lineage>
</organism>
<evidence type="ECO:0000256" key="2">
    <source>
        <dbReference type="SAM" id="Phobius"/>
    </source>
</evidence>
<dbReference type="EMBL" id="QUSY01001092">
    <property type="protein sequence ID" value="RHY26080.1"/>
    <property type="molecule type" value="Genomic_DNA"/>
</dbReference>
<evidence type="ECO:0000256" key="1">
    <source>
        <dbReference type="SAM" id="MobiDB-lite"/>
    </source>
</evidence>
<protein>
    <submittedName>
        <fullName evidence="3">Uncharacterized protein</fullName>
    </submittedName>
</protein>
<evidence type="ECO:0000313" key="4">
    <source>
        <dbReference type="Proteomes" id="UP000285060"/>
    </source>
</evidence>
<feature type="region of interest" description="Disordered" evidence="1">
    <location>
        <begin position="124"/>
        <end position="147"/>
    </location>
</feature>
<evidence type="ECO:0000313" key="3">
    <source>
        <dbReference type="EMBL" id="RHY26080.1"/>
    </source>
</evidence>
<feature type="compositionally biased region" description="Polar residues" evidence="1">
    <location>
        <begin position="124"/>
        <end position="138"/>
    </location>
</feature>
<reference evidence="3 4" key="1">
    <citation type="submission" date="2018-08" db="EMBL/GenBank/DDBJ databases">
        <title>Aphanomyces genome sequencing and annotation.</title>
        <authorList>
            <person name="Minardi D."/>
            <person name="Oidtmann B."/>
            <person name="Van Der Giezen M."/>
            <person name="Studholme D.J."/>
        </authorList>
    </citation>
    <scope>NUCLEOTIDE SEQUENCE [LARGE SCALE GENOMIC DNA]</scope>
    <source>
        <strain evidence="3 4">NJM0002</strain>
    </source>
</reference>
<dbReference type="VEuPathDB" id="FungiDB:H310_08753"/>
<keyword evidence="2" id="KW-0812">Transmembrane</keyword>
<keyword evidence="4" id="KW-1185">Reference proteome</keyword>
<name>A0A418AMU7_9STRA</name>